<dbReference type="EMBL" id="SDKM01000024">
    <property type="protein sequence ID" value="RYP84334.1"/>
    <property type="molecule type" value="Genomic_DNA"/>
</dbReference>
<protein>
    <submittedName>
        <fullName evidence="1">Uncharacterized protein</fullName>
    </submittedName>
</protein>
<dbReference type="RefSeq" id="WP_134719062.1">
    <property type="nucleotide sequence ID" value="NZ_SDKM01000024.1"/>
</dbReference>
<dbReference type="OrthoDB" id="4263759at2"/>
<evidence type="ECO:0000313" key="2">
    <source>
        <dbReference type="Proteomes" id="UP000295198"/>
    </source>
</evidence>
<comment type="caution">
    <text evidence="1">The sequence shown here is derived from an EMBL/GenBank/DDBJ whole genome shotgun (WGS) entry which is preliminary data.</text>
</comment>
<name>A0A4Q4ZB23_9ACTN</name>
<evidence type="ECO:0000313" key="1">
    <source>
        <dbReference type="EMBL" id="RYP84334.1"/>
    </source>
</evidence>
<proteinExistence type="predicted"/>
<sequence>MATDGPKHTGKTSPAEELLEFYDEVDATLNTYTQMARMRPIDTTSAAAFANWLRPFTDEGEHWSYLTYRSKTGVLRAITMPTTDIGPSTKVLFPFVEVHQTMSVWWLTAAWRSRQLLVTADWTLNQDLIVPAAACARGLAETAAQLHADAVKVAAGWDALKLAMTGEEGAGFDERNALLGILTDATMGGKFDEKAPALQETFGRIKRSNVLTAVDKLSGAFGSSWQEDYQWLCNVVHPSVGNYLSFASPFMGHESGTHIVGWFSGGSLAVVSGDMTKRQEAVSTAIQRTIDRSAKVLLAAGDDALRVLDDVALSTRAAEIAAFDYWRAVRVRDRQAPCPCRSGQRAYRCLHILGQAGPRVRPVTAAASSD</sequence>
<organism evidence="1 2">
    <name type="scientific">Nocardioides guangzhouensis</name>
    <dbReference type="NCBI Taxonomy" id="2497878"/>
    <lineage>
        <taxon>Bacteria</taxon>
        <taxon>Bacillati</taxon>
        <taxon>Actinomycetota</taxon>
        <taxon>Actinomycetes</taxon>
        <taxon>Propionibacteriales</taxon>
        <taxon>Nocardioidaceae</taxon>
        <taxon>Nocardioides</taxon>
    </lineage>
</organism>
<dbReference type="AlphaFoldDB" id="A0A4Q4ZB23"/>
<dbReference type="Proteomes" id="UP000295198">
    <property type="component" value="Unassembled WGS sequence"/>
</dbReference>
<gene>
    <name evidence="1" type="ORF">EKO23_15965</name>
</gene>
<reference evidence="1 2" key="1">
    <citation type="submission" date="2019-01" db="EMBL/GenBank/DDBJ databases">
        <title>Nocardioides guangzhouensis sp. nov., an actinobacterium isolated from soil.</title>
        <authorList>
            <person name="Fu Y."/>
            <person name="Cai Y."/>
            <person name="Lin Z."/>
            <person name="Chen P."/>
        </authorList>
    </citation>
    <scope>NUCLEOTIDE SEQUENCE [LARGE SCALE GENOMIC DNA]</scope>
    <source>
        <strain evidence="1 2">130</strain>
    </source>
</reference>
<accession>A0A4Q4ZB23</accession>
<keyword evidence="2" id="KW-1185">Reference proteome</keyword>